<dbReference type="EMBL" id="OU503049">
    <property type="protein sequence ID" value="CAI9775930.1"/>
    <property type="molecule type" value="Genomic_DNA"/>
</dbReference>
<evidence type="ECO:0000256" key="3">
    <source>
        <dbReference type="PROSITE-ProRule" id="PRU00708"/>
    </source>
</evidence>
<dbReference type="GO" id="GO:0003729">
    <property type="term" value="F:mRNA binding"/>
    <property type="evidence" value="ECO:0007669"/>
    <property type="project" value="TreeGrafter"/>
</dbReference>
<dbReference type="PANTHER" id="PTHR47933:SF10">
    <property type="entry name" value="OS03G0162900 PROTEIN"/>
    <property type="match status" value="1"/>
</dbReference>
<feature type="repeat" description="PPR" evidence="3">
    <location>
        <begin position="57"/>
        <end position="91"/>
    </location>
</feature>
<evidence type="ECO:0008006" key="6">
    <source>
        <dbReference type="Google" id="ProtNLM"/>
    </source>
</evidence>
<dbReference type="AlphaFoldDB" id="A0AAD2E5V3"/>
<dbReference type="InterPro" id="IPR002885">
    <property type="entry name" value="PPR_rpt"/>
</dbReference>
<keyword evidence="2" id="KW-0677">Repeat</keyword>
<reference evidence="4" key="1">
    <citation type="submission" date="2023-05" db="EMBL/GenBank/DDBJ databases">
        <authorList>
            <person name="Huff M."/>
        </authorList>
    </citation>
    <scope>NUCLEOTIDE SEQUENCE</scope>
</reference>
<name>A0AAD2E5V3_9LAMI</name>
<dbReference type="Proteomes" id="UP000834106">
    <property type="component" value="Chromosome 14"/>
</dbReference>
<comment type="similarity">
    <text evidence="1">Belongs to the PPR family. P subfamily.</text>
</comment>
<accession>A0AAD2E5V3</accession>
<dbReference type="Gene3D" id="1.25.40.10">
    <property type="entry name" value="Tetratricopeptide repeat domain"/>
    <property type="match status" value="1"/>
</dbReference>
<protein>
    <recommendedName>
        <fullName evidence="6">Pentatricopeptide repeat-containing protein</fullName>
    </recommendedName>
</protein>
<evidence type="ECO:0000256" key="2">
    <source>
        <dbReference type="ARBA" id="ARBA00022737"/>
    </source>
</evidence>
<dbReference type="Pfam" id="PF13041">
    <property type="entry name" value="PPR_2"/>
    <property type="match status" value="1"/>
</dbReference>
<gene>
    <name evidence="4" type="ORF">FPE_LOCUS23360</name>
</gene>
<dbReference type="PROSITE" id="PS51375">
    <property type="entry name" value="PPR"/>
    <property type="match status" value="1"/>
</dbReference>
<sequence>MAAKYWKNMKDAFLESDAMSYRTLLYDFSIRHMVGERGHILETGKVFSSCLDVNRMSVLGFNVMIKACGISKRFSQACCVFDSMEKHSIIPDKYSYNSLMQMLASAELPEKAKFYVKIL</sequence>
<evidence type="ECO:0000256" key="1">
    <source>
        <dbReference type="ARBA" id="ARBA00007626"/>
    </source>
</evidence>
<keyword evidence="5" id="KW-1185">Reference proteome</keyword>
<dbReference type="InterPro" id="IPR051240">
    <property type="entry name" value="Mito_RNA-Proc/Resp"/>
</dbReference>
<proteinExistence type="inferred from homology"/>
<organism evidence="4 5">
    <name type="scientific">Fraxinus pennsylvanica</name>
    <dbReference type="NCBI Taxonomy" id="56036"/>
    <lineage>
        <taxon>Eukaryota</taxon>
        <taxon>Viridiplantae</taxon>
        <taxon>Streptophyta</taxon>
        <taxon>Embryophyta</taxon>
        <taxon>Tracheophyta</taxon>
        <taxon>Spermatophyta</taxon>
        <taxon>Magnoliopsida</taxon>
        <taxon>eudicotyledons</taxon>
        <taxon>Gunneridae</taxon>
        <taxon>Pentapetalae</taxon>
        <taxon>asterids</taxon>
        <taxon>lamiids</taxon>
        <taxon>Lamiales</taxon>
        <taxon>Oleaceae</taxon>
        <taxon>Oleeae</taxon>
        <taxon>Fraxinus</taxon>
    </lineage>
</organism>
<evidence type="ECO:0000313" key="4">
    <source>
        <dbReference type="EMBL" id="CAI9775930.1"/>
    </source>
</evidence>
<dbReference type="NCBIfam" id="TIGR00756">
    <property type="entry name" value="PPR"/>
    <property type="match status" value="1"/>
</dbReference>
<dbReference type="PANTHER" id="PTHR47933">
    <property type="entry name" value="PENTATRICOPEPTIDE REPEAT-CONTAINING PROTEIN 1, MITOCHONDRIAL"/>
    <property type="match status" value="1"/>
</dbReference>
<evidence type="ECO:0000313" key="5">
    <source>
        <dbReference type="Proteomes" id="UP000834106"/>
    </source>
</evidence>
<dbReference type="InterPro" id="IPR011990">
    <property type="entry name" value="TPR-like_helical_dom_sf"/>
</dbReference>